<accession>A0AC58HRU5</accession>
<sequence>MAVFRALQKFFGCFTPFLRVTETQKCAPQELVVVEKHAENEAIDCTENDKKCRKKWLRRKPKELTPLLVEVKPPAKSWPVPPHPVPAADELFSHCCSSVRPPTRRAATLSPVKPQLCSASPPDILFLNTEDEEKGTCSSPESPRPQRRMIAWEEKEEESWMSKEDLREAGDFEFTSQFHKVSPDGAVIRPPTRRAALLSVFLDAHDAAALPGACPSREDFSSHCSSVRPPTRRGAPLSEFPDAHDAAALPGGCPSYQMFSSYSSVRPTTRRGALLSVFPEAHDDVSLPGARPSSYKDFSRCSFSLWAKERAKKKEERKLLTEKEKRERGLLFHCFTQDLKLKHL</sequence>
<dbReference type="RefSeq" id="XP_073784712.1">
    <property type="nucleotide sequence ID" value="XM_073928611.1"/>
</dbReference>
<name>A0AC58HRU5_DANRE</name>
<dbReference type="Proteomes" id="UP000000437">
    <property type="component" value="Chromosome 17"/>
</dbReference>
<organism evidence="1 2">
    <name type="scientific">Danio rerio</name>
    <name type="common">Zebrafish</name>
    <name type="synonym">Brachydanio rerio</name>
    <dbReference type="NCBI Taxonomy" id="7955"/>
    <lineage>
        <taxon>Eukaryota</taxon>
        <taxon>Metazoa</taxon>
        <taxon>Chordata</taxon>
        <taxon>Craniata</taxon>
        <taxon>Vertebrata</taxon>
        <taxon>Euteleostomi</taxon>
        <taxon>Actinopterygii</taxon>
        <taxon>Neopterygii</taxon>
        <taxon>Teleostei</taxon>
        <taxon>Ostariophysi</taxon>
        <taxon>Cypriniformes</taxon>
        <taxon>Danionidae</taxon>
        <taxon>Danioninae</taxon>
        <taxon>Danio</taxon>
    </lineage>
</organism>
<gene>
    <name evidence="2" type="primary">LOC141378579</name>
</gene>
<evidence type="ECO:0000313" key="2">
    <source>
        <dbReference type="RefSeq" id="XP_073784712.1"/>
    </source>
</evidence>
<evidence type="ECO:0000313" key="1">
    <source>
        <dbReference type="Proteomes" id="UP000000437"/>
    </source>
</evidence>
<reference evidence="2" key="1">
    <citation type="submission" date="2025-08" db="UniProtKB">
        <authorList>
            <consortium name="RefSeq"/>
        </authorList>
    </citation>
    <scope>IDENTIFICATION</scope>
    <source>
        <strain evidence="2">Tuebingen</strain>
        <tissue evidence="2">Fibroblasts and whole tissue</tissue>
    </source>
</reference>
<protein>
    <submittedName>
        <fullName evidence="2">Uncharacterized protein</fullName>
    </submittedName>
</protein>
<keyword evidence="1" id="KW-1185">Reference proteome</keyword>
<proteinExistence type="predicted"/>